<dbReference type="InterPro" id="IPR000796">
    <property type="entry name" value="Asp_trans"/>
</dbReference>
<keyword evidence="4 8" id="KW-0032">Aminotransferase</keyword>
<dbReference type="InterPro" id="IPR015421">
    <property type="entry name" value="PyrdxlP-dep_Trfase_major"/>
</dbReference>
<dbReference type="FunFam" id="3.40.640.10:FF:000066">
    <property type="entry name" value="Aspartate aminotransferase"/>
    <property type="match status" value="1"/>
</dbReference>
<evidence type="ECO:0000313" key="11">
    <source>
        <dbReference type="Proteomes" id="UP000038830"/>
    </source>
</evidence>
<dbReference type="EC" id="2.6.1.1" evidence="8"/>
<dbReference type="InterPro" id="IPR015424">
    <property type="entry name" value="PyrdxlP-dep_Trfase"/>
</dbReference>
<protein>
    <recommendedName>
        <fullName evidence="8">Aspartate aminotransferase</fullName>
        <ecNumber evidence="8">2.6.1.1</ecNumber>
    </recommendedName>
</protein>
<dbReference type="GO" id="GO:0004069">
    <property type="term" value="F:L-aspartate:2-oxoglutarate aminotransferase activity"/>
    <property type="evidence" value="ECO:0007669"/>
    <property type="project" value="UniProtKB-EC"/>
</dbReference>
<dbReference type="PRINTS" id="PR00799">
    <property type="entry name" value="TRANSAMINASE"/>
</dbReference>
<dbReference type="Pfam" id="PF00155">
    <property type="entry name" value="Aminotran_1_2"/>
    <property type="match status" value="1"/>
</dbReference>
<dbReference type="GO" id="GO:0030170">
    <property type="term" value="F:pyridoxal phosphate binding"/>
    <property type="evidence" value="ECO:0007669"/>
    <property type="project" value="InterPro"/>
</dbReference>
<keyword evidence="6" id="KW-0663">Pyridoxal phosphate</keyword>
<evidence type="ECO:0000256" key="4">
    <source>
        <dbReference type="ARBA" id="ARBA00022576"/>
    </source>
</evidence>
<comment type="miscellaneous">
    <text evidence="8">In eukaryotes there are cytoplasmic, mitochondrial and chloroplastic isozymes.</text>
</comment>
<dbReference type="Gene3D" id="3.90.1150.10">
    <property type="entry name" value="Aspartate Aminotransferase, domain 1"/>
    <property type="match status" value="1"/>
</dbReference>
<comment type="catalytic activity">
    <reaction evidence="7 8">
        <text>L-aspartate + 2-oxoglutarate = oxaloacetate + L-glutamate</text>
        <dbReference type="Rhea" id="RHEA:21824"/>
        <dbReference type="ChEBI" id="CHEBI:16452"/>
        <dbReference type="ChEBI" id="CHEBI:16810"/>
        <dbReference type="ChEBI" id="CHEBI:29985"/>
        <dbReference type="ChEBI" id="CHEBI:29991"/>
        <dbReference type="EC" id="2.6.1.1"/>
    </reaction>
</comment>
<dbReference type="CDD" id="cd00609">
    <property type="entry name" value="AAT_like"/>
    <property type="match status" value="1"/>
</dbReference>
<reference evidence="11" key="1">
    <citation type="journal article" date="2015" name="J. Biotechnol.">
        <title>The structure of the Cyberlindnera jadinii genome and its relation to Candida utilis analyzed by the occurrence of single nucleotide polymorphisms.</title>
        <authorList>
            <person name="Rupp O."/>
            <person name="Brinkrolf K."/>
            <person name="Buerth C."/>
            <person name="Kunigo M."/>
            <person name="Schneider J."/>
            <person name="Jaenicke S."/>
            <person name="Goesmann A."/>
            <person name="Puehler A."/>
            <person name="Jaeger K.-E."/>
            <person name="Ernst J.F."/>
        </authorList>
    </citation>
    <scope>NUCLEOTIDE SEQUENCE [LARGE SCALE GENOMIC DNA]</scope>
    <source>
        <strain evidence="11">ATCC 18201 / CBS 1600 / BCRC 20928 / JCM 3617 / NBRC 0987 / NRRL Y-1542</strain>
    </source>
</reference>
<comment type="subunit">
    <text evidence="3 8">Homodimer.</text>
</comment>
<dbReference type="Gene3D" id="3.40.640.10">
    <property type="entry name" value="Type I PLP-dependent aspartate aminotransferase-like (Major domain)"/>
    <property type="match status" value="1"/>
</dbReference>
<dbReference type="InterPro" id="IPR015422">
    <property type="entry name" value="PyrdxlP-dep_Trfase_small"/>
</dbReference>
<comment type="similarity">
    <text evidence="2">Belongs to the class-I pyridoxal-phosphate-dependent aminotransferase family.</text>
</comment>
<dbReference type="InterPro" id="IPR004838">
    <property type="entry name" value="NHTrfase_class1_PyrdxlP-BS"/>
</dbReference>
<dbReference type="GO" id="GO:0005739">
    <property type="term" value="C:mitochondrion"/>
    <property type="evidence" value="ECO:0007669"/>
    <property type="project" value="TreeGrafter"/>
</dbReference>
<keyword evidence="5 8" id="KW-0808">Transferase</keyword>
<evidence type="ECO:0000256" key="5">
    <source>
        <dbReference type="ARBA" id="ARBA00022679"/>
    </source>
</evidence>
<dbReference type="EMBL" id="CDQK01000006">
    <property type="protein sequence ID" value="CEP24378.1"/>
    <property type="molecule type" value="Genomic_DNA"/>
</dbReference>
<dbReference type="FunFam" id="3.90.1150.10:FF:000001">
    <property type="entry name" value="Aspartate aminotransferase"/>
    <property type="match status" value="1"/>
</dbReference>
<evidence type="ECO:0000256" key="6">
    <source>
        <dbReference type="ARBA" id="ARBA00022898"/>
    </source>
</evidence>
<dbReference type="PROSITE" id="PS00105">
    <property type="entry name" value="AA_TRANSFER_CLASS_1"/>
    <property type="match status" value="1"/>
</dbReference>
<gene>
    <name evidence="10" type="primary">AAT1</name>
    <name evidence="10" type="ORF">BN1211_5188</name>
</gene>
<organism evidence="10 11">
    <name type="scientific">Cyberlindnera jadinii (strain ATCC 18201 / CBS 1600 / BCRC 20928 / JCM 3617 / NBRC 0987 / NRRL Y-1542)</name>
    <name type="common">Torula yeast</name>
    <name type="synonym">Candida utilis</name>
    <dbReference type="NCBI Taxonomy" id="983966"/>
    <lineage>
        <taxon>Eukaryota</taxon>
        <taxon>Fungi</taxon>
        <taxon>Dikarya</taxon>
        <taxon>Ascomycota</taxon>
        <taxon>Saccharomycotina</taxon>
        <taxon>Saccharomycetes</taxon>
        <taxon>Phaffomycetales</taxon>
        <taxon>Phaffomycetaceae</taxon>
        <taxon>Cyberlindnera</taxon>
    </lineage>
</organism>
<dbReference type="NCBIfam" id="NF006719">
    <property type="entry name" value="PRK09257.1"/>
    <property type="match status" value="1"/>
</dbReference>
<name>A0A0H5C856_CYBJN</name>
<comment type="cofactor">
    <cofactor evidence="1">
        <name>pyridoxal 5'-phosphate</name>
        <dbReference type="ChEBI" id="CHEBI:597326"/>
    </cofactor>
</comment>
<dbReference type="PANTHER" id="PTHR11879:SF22">
    <property type="entry name" value="ASPARTATE AMINOTRANSFERASE, MITOCHONDRIAL"/>
    <property type="match status" value="1"/>
</dbReference>
<dbReference type="PANTHER" id="PTHR11879">
    <property type="entry name" value="ASPARTATE AMINOTRANSFERASE"/>
    <property type="match status" value="1"/>
</dbReference>
<evidence type="ECO:0000256" key="8">
    <source>
        <dbReference type="RuleBase" id="RU000480"/>
    </source>
</evidence>
<accession>A0A0H5C856</accession>
<dbReference type="Proteomes" id="UP000038830">
    <property type="component" value="Unassembled WGS sequence"/>
</dbReference>
<sequence length="461" mass="50989">MSTITARRALASLSAKSTAASHAITPSSTAAASKNSRNHGGCLSDVALRSNNSKFWNGISQAPADPILGIIEEFAKSSSPQRVNLSVGAYRDNNGLPYVLPSIRMASAIVYQQKLDEEYAPIVGTANYVSLVKKFLYGSFSTGADLIKEDRIAMAQSISGTGALKLVADFLKKWSPYESRAIYLSNPTWANHANIFGSSGIEPRQYTYFNRDTNAIDMELLLDDLSNAERGSAVLLHACCHNPTGLDPTEEQWRDIVDVISQRELIPVVDIAYQGFQSGHLSQDLYLLKLVSEKCTEGLLPTAFVCQSFAKNMGLYGERVGSVSLITPSKEVKNNVDSQMKRIVRSIYSSPPVHGSRLVETVLSDESIFAQWNKDVQLMANRIKSMRQELHGYLTRHSDLNWDHIVEQNGMFCYTGLNKDQMTHLKDDFHVYATMDGRFSMAGLNTSNVEYVANAMDKVTR</sequence>
<feature type="domain" description="Aminotransferase class I/classII large" evidence="9">
    <location>
        <begin position="83"/>
        <end position="455"/>
    </location>
</feature>
<dbReference type="InterPro" id="IPR004839">
    <property type="entry name" value="Aminotransferase_I/II_large"/>
</dbReference>
<evidence type="ECO:0000256" key="7">
    <source>
        <dbReference type="ARBA" id="ARBA00049185"/>
    </source>
</evidence>
<evidence type="ECO:0000256" key="3">
    <source>
        <dbReference type="ARBA" id="ARBA00011738"/>
    </source>
</evidence>
<dbReference type="SUPFAM" id="SSF53383">
    <property type="entry name" value="PLP-dependent transferases"/>
    <property type="match status" value="1"/>
</dbReference>
<dbReference type="AlphaFoldDB" id="A0A0H5C856"/>
<evidence type="ECO:0000256" key="2">
    <source>
        <dbReference type="ARBA" id="ARBA00007441"/>
    </source>
</evidence>
<dbReference type="GO" id="GO:0006533">
    <property type="term" value="P:L-aspartate catabolic process"/>
    <property type="evidence" value="ECO:0007669"/>
    <property type="project" value="TreeGrafter"/>
</dbReference>
<evidence type="ECO:0000259" key="9">
    <source>
        <dbReference type="Pfam" id="PF00155"/>
    </source>
</evidence>
<evidence type="ECO:0000313" key="10">
    <source>
        <dbReference type="EMBL" id="CEP24378.1"/>
    </source>
</evidence>
<evidence type="ECO:0000256" key="1">
    <source>
        <dbReference type="ARBA" id="ARBA00001933"/>
    </source>
</evidence>
<proteinExistence type="inferred from homology"/>